<accession>A0A1C3P376</accession>
<dbReference type="Gene3D" id="3.10.105.10">
    <property type="entry name" value="Dipeptide-binding Protein, Domain 3"/>
    <property type="match status" value="1"/>
</dbReference>
<dbReference type="PANTHER" id="PTHR30290:SF9">
    <property type="entry name" value="OLIGOPEPTIDE-BINDING PROTEIN APPA"/>
    <property type="match status" value="1"/>
</dbReference>
<keyword evidence="6" id="KW-1185">Reference proteome</keyword>
<dbReference type="Gene3D" id="3.40.190.10">
    <property type="entry name" value="Periplasmic binding protein-like II"/>
    <property type="match status" value="1"/>
</dbReference>
<evidence type="ECO:0000313" key="6">
    <source>
        <dbReference type="Proteomes" id="UP000199013"/>
    </source>
</evidence>
<dbReference type="EMBL" id="FLUV01001710">
    <property type="protein sequence ID" value="SBW24168.1"/>
    <property type="molecule type" value="Genomic_DNA"/>
</dbReference>
<dbReference type="AlphaFoldDB" id="A0A1C3P376"/>
<dbReference type="InterPro" id="IPR039424">
    <property type="entry name" value="SBP_5"/>
</dbReference>
<dbReference type="GO" id="GO:0043190">
    <property type="term" value="C:ATP-binding cassette (ABC) transporter complex"/>
    <property type="evidence" value="ECO:0007669"/>
    <property type="project" value="InterPro"/>
</dbReference>
<dbReference type="GO" id="GO:0015833">
    <property type="term" value="P:peptide transport"/>
    <property type="evidence" value="ECO:0007669"/>
    <property type="project" value="TreeGrafter"/>
</dbReference>
<dbReference type="PANTHER" id="PTHR30290">
    <property type="entry name" value="PERIPLASMIC BINDING COMPONENT OF ABC TRANSPORTER"/>
    <property type="match status" value="1"/>
</dbReference>
<sequence length="551" mass="59676">MRFVRPTYALTGVTVAAALVLGACGSSDGGSADTGSGAPSAGGSVTYAVDTEPVCYNVHVSPQDITAEIQRSVVDSLVFLDADQKLHPWLASSWETSSDFKTFTFKLRKDVTFTDGTPFDANAVKANFDHIADPKTKSQYASTLIKTYTGTEVVDQYTAKIGFSAPSAPFLQAASTPYLGFYSPKTLQANADKLCSESPAQVGTGPFTVADYTKGQSIKFVKNPNYNWAPEGSAHTGPAYLDTLTIRVLPEDSTRVGVLSSGQVDGARAIPPANVPAVEANKALNVVRLQAAGGTYQIYLNVTRTPLTDQRVRTAIQRGIDLGKDVQAVYFGQYQRAWSPLAPRTPSYDKSLENSWPYDPALAGRLLDEAGWSGRDAEGYRTKDGKRLSLVWPLMPAEYVRDQRQVLGQAVQADLKKIGVEIQRPTFDIGTFITKGYGGEFDVLDSSWARPEPDILRLFFNSASSAATGGQNTSFISDPQLDQWTNEGAATLDTKIRDDVYGKTQKRVIDLAASVPVYVPTTAIGISKQVHGLTFDASSWPVFYSTWTDKK</sequence>
<evidence type="ECO:0000256" key="2">
    <source>
        <dbReference type="ARBA" id="ARBA00022448"/>
    </source>
</evidence>
<keyword evidence="3" id="KW-0732">Signal</keyword>
<evidence type="ECO:0000259" key="4">
    <source>
        <dbReference type="Pfam" id="PF00496"/>
    </source>
</evidence>
<evidence type="ECO:0000256" key="1">
    <source>
        <dbReference type="ARBA" id="ARBA00005695"/>
    </source>
</evidence>
<gene>
    <name evidence="5" type="ORF">FDG2_4045</name>
</gene>
<dbReference type="Pfam" id="PF00496">
    <property type="entry name" value="SBP_bac_5"/>
    <property type="match status" value="1"/>
</dbReference>
<dbReference type="Gene3D" id="3.90.76.10">
    <property type="entry name" value="Dipeptide-binding Protein, Domain 1"/>
    <property type="match status" value="1"/>
</dbReference>
<dbReference type="SUPFAM" id="SSF53850">
    <property type="entry name" value="Periplasmic binding protein-like II"/>
    <property type="match status" value="1"/>
</dbReference>
<dbReference type="GO" id="GO:1904680">
    <property type="term" value="F:peptide transmembrane transporter activity"/>
    <property type="evidence" value="ECO:0007669"/>
    <property type="project" value="TreeGrafter"/>
</dbReference>
<dbReference type="PIRSF" id="PIRSF002741">
    <property type="entry name" value="MppA"/>
    <property type="match status" value="1"/>
</dbReference>
<dbReference type="CDD" id="cd08492">
    <property type="entry name" value="PBP2_NikA_DppA_OppA_like_15"/>
    <property type="match status" value="1"/>
</dbReference>
<reference evidence="6" key="1">
    <citation type="submission" date="2016-02" db="EMBL/GenBank/DDBJ databases">
        <authorList>
            <person name="Wibberg D."/>
        </authorList>
    </citation>
    <scope>NUCLEOTIDE SEQUENCE [LARGE SCALE GENOMIC DNA]</scope>
</reference>
<evidence type="ECO:0000256" key="3">
    <source>
        <dbReference type="ARBA" id="ARBA00022729"/>
    </source>
</evidence>
<dbReference type="Proteomes" id="UP000199013">
    <property type="component" value="Unassembled WGS sequence"/>
</dbReference>
<feature type="domain" description="Solute-binding protein family 5" evidence="4">
    <location>
        <begin position="85"/>
        <end position="461"/>
    </location>
</feature>
<name>A0A1C3P376_9ACTN</name>
<evidence type="ECO:0000313" key="5">
    <source>
        <dbReference type="EMBL" id="SBW24168.1"/>
    </source>
</evidence>
<organism evidence="5 6">
    <name type="scientific">Candidatus Protofrankia californiensis</name>
    <dbReference type="NCBI Taxonomy" id="1839754"/>
    <lineage>
        <taxon>Bacteria</taxon>
        <taxon>Bacillati</taxon>
        <taxon>Actinomycetota</taxon>
        <taxon>Actinomycetes</taxon>
        <taxon>Frankiales</taxon>
        <taxon>Frankiaceae</taxon>
        <taxon>Protofrankia</taxon>
    </lineage>
</organism>
<dbReference type="InterPro" id="IPR030678">
    <property type="entry name" value="Peptide/Ni-bd"/>
</dbReference>
<protein>
    <submittedName>
        <fullName evidence="5">Extracellular solute-binding protein family 5</fullName>
    </submittedName>
</protein>
<keyword evidence="2" id="KW-0813">Transport</keyword>
<comment type="similarity">
    <text evidence="1">Belongs to the bacterial solute-binding protein 5 family.</text>
</comment>
<dbReference type="InterPro" id="IPR000914">
    <property type="entry name" value="SBP_5_dom"/>
</dbReference>
<proteinExistence type="inferred from homology"/>
<dbReference type="PROSITE" id="PS51257">
    <property type="entry name" value="PROKAR_LIPOPROTEIN"/>
    <property type="match status" value="1"/>
</dbReference>
<dbReference type="GO" id="GO:0042597">
    <property type="term" value="C:periplasmic space"/>
    <property type="evidence" value="ECO:0007669"/>
    <property type="project" value="UniProtKB-ARBA"/>
</dbReference>